<accession>A0A4Q0AGU9</accession>
<feature type="transmembrane region" description="Helical" evidence="1">
    <location>
        <begin position="24"/>
        <end position="47"/>
    </location>
</feature>
<feature type="transmembrane region" description="Helical" evidence="1">
    <location>
        <begin position="128"/>
        <end position="152"/>
    </location>
</feature>
<proteinExistence type="predicted"/>
<feature type="transmembrane region" description="Helical" evidence="1">
    <location>
        <begin position="53"/>
        <end position="75"/>
    </location>
</feature>
<gene>
    <name evidence="2" type="ORF">EOT05_00345</name>
</gene>
<organism evidence="2 3">
    <name type="scientific">Candidatus Microsaccharimonas sossegonensis</name>
    <dbReference type="NCBI Taxonomy" id="2506948"/>
    <lineage>
        <taxon>Bacteria</taxon>
        <taxon>Candidatus Saccharimonadota</taxon>
        <taxon>Candidatus Saccharimonadia</taxon>
        <taxon>Candidatus Saccharimonadales</taxon>
        <taxon>Candidatus Saccharimonadaceae</taxon>
        <taxon>Candidatus Microsaccharimonas</taxon>
    </lineage>
</organism>
<feature type="transmembrane region" description="Helical" evidence="1">
    <location>
        <begin position="164"/>
        <end position="185"/>
    </location>
</feature>
<keyword evidence="3" id="KW-1185">Reference proteome</keyword>
<evidence type="ECO:0000313" key="2">
    <source>
        <dbReference type="EMBL" id="RWZ78206.1"/>
    </source>
</evidence>
<protein>
    <submittedName>
        <fullName evidence="2">Uncharacterized protein</fullName>
    </submittedName>
</protein>
<keyword evidence="1" id="KW-1133">Transmembrane helix</keyword>
<dbReference type="EMBL" id="SCKX01000001">
    <property type="protein sequence ID" value="RWZ78206.1"/>
    <property type="molecule type" value="Genomic_DNA"/>
</dbReference>
<keyword evidence="1" id="KW-0812">Transmembrane</keyword>
<dbReference type="AlphaFoldDB" id="A0A4Q0AGU9"/>
<dbReference type="Proteomes" id="UP000289257">
    <property type="component" value="Unassembled WGS sequence"/>
</dbReference>
<evidence type="ECO:0000313" key="3">
    <source>
        <dbReference type="Proteomes" id="UP000289257"/>
    </source>
</evidence>
<sequence>MFQQSDFSRSNLTKQMVEIFRQRAVYLTGKTWVLFWPLIVFVVLLSLQPLMKAWSPWVVIQPLLLVASVAVFFIYSYPRFRLFKIEELLWIKRYLRNNEVIPVEESHEFMQRNISRITSYKQYVWNRYFLIPMIICLIPIFGAVASVSLAGVTSGAVRVIVGYIFLYSILAVPLCGLFAIIYWLVTRDILRYVSISLIEALDGTEQLSNQQILKNATTMAHATKLKDTLRYVMEDFINGSVSSAPAGAIDAVSNLAPKPVAVVANTYAGAYSLNVYVLMNAIETYAMYLSVQSRINQRGG</sequence>
<reference evidence="2" key="1">
    <citation type="submission" date="2019-01" db="EMBL/GenBank/DDBJ databases">
        <title>Genomic signatures and co-occurrence patterns of the ultra-small Saccharimodia (Patescibacteria phylum) suggest a symbiotic lifestyle.</title>
        <authorList>
            <person name="Lemos L."/>
            <person name="Medeiros J."/>
            <person name="Andreote F."/>
            <person name="Fernandes G."/>
            <person name="Varani A."/>
            <person name="Oliveira G."/>
            <person name="Pylro V."/>
        </authorList>
    </citation>
    <scope>NUCLEOTIDE SEQUENCE [LARGE SCALE GENOMIC DNA]</scope>
    <source>
        <strain evidence="2">AMD02</strain>
    </source>
</reference>
<keyword evidence="1" id="KW-0472">Membrane</keyword>
<evidence type="ECO:0000256" key="1">
    <source>
        <dbReference type="SAM" id="Phobius"/>
    </source>
</evidence>
<name>A0A4Q0AGU9_9BACT</name>
<comment type="caution">
    <text evidence="2">The sequence shown here is derived from an EMBL/GenBank/DDBJ whole genome shotgun (WGS) entry which is preliminary data.</text>
</comment>